<dbReference type="OrthoDB" id="439917at2759"/>
<dbReference type="InterPro" id="IPR039181">
    <property type="entry name" value="Elapor1/2"/>
</dbReference>
<dbReference type="PANTHER" id="PTHR22727:SF15">
    <property type="entry name" value="MRH DOMAIN-CONTAINING PROTEIN"/>
    <property type="match status" value="1"/>
</dbReference>
<protein>
    <submittedName>
        <fullName evidence="1">Uncharacterized protein</fullName>
    </submittedName>
</protein>
<gene>
    <name evidence="1" type="ORF">EG68_12473</name>
</gene>
<sequence>MQILDTSMLSYCAIHDFLVELTTASHSSRGPGSTRCIARLPCTNRDYVPVWSPCDSNGTMQQSYKWIEPIICNTQLGVALPQAEKPIACRPCALGTEPLNHTHCTDCQVDKPSLSATCLHCGADRVPIYGILYDSWSRFPPHLKTWCTTLGGERELLFLALVTLHIVLCNITCG</sequence>
<name>A0A8S9YI53_9TREM</name>
<reference evidence="1" key="1">
    <citation type="submission" date="2019-07" db="EMBL/GenBank/DDBJ databases">
        <title>Annotation for the trematode Paragonimus miyazaki's.</title>
        <authorList>
            <person name="Choi Y.-J."/>
        </authorList>
    </citation>
    <scope>NUCLEOTIDE SEQUENCE</scope>
    <source>
        <strain evidence="1">Japan</strain>
    </source>
</reference>
<dbReference type="Proteomes" id="UP000822476">
    <property type="component" value="Unassembled WGS sequence"/>
</dbReference>
<comment type="caution">
    <text evidence="1">The sequence shown here is derived from an EMBL/GenBank/DDBJ whole genome shotgun (WGS) entry which is preliminary data.</text>
</comment>
<evidence type="ECO:0000313" key="1">
    <source>
        <dbReference type="EMBL" id="KAF7234157.1"/>
    </source>
</evidence>
<keyword evidence="2" id="KW-1185">Reference proteome</keyword>
<dbReference type="EMBL" id="JTDE01011880">
    <property type="protein sequence ID" value="KAF7234157.1"/>
    <property type="molecule type" value="Genomic_DNA"/>
</dbReference>
<dbReference type="AlphaFoldDB" id="A0A8S9YI53"/>
<evidence type="ECO:0000313" key="2">
    <source>
        <dbReference type="Proteomes" id="UP000822476"/>
    </source>
</evidence>
<proteinExistence type="predicted"/>
<accession>A0A8S9YI53</accession>
<dbReference type="GO" id="GO:0016020">
    <property type="term" value="C:membrane"/>
    <property type="evidence" value="ECO:0007669"/>
    <property type="project" value="TreeGrafter"/>
</dbReference>
<dbReference type="PANTHER" id="PTHR22727">
    <property type="entry name" value="PROTEIN CBG13728"/>
    <property type="match status" value="1"/>
</dbReference>
<organism evidence="1 2">
    <name type="scientific">Paragonimus skrjabini miyazakii</name>
    <dbReference type="NCBI Taxonomy" id="59628"/>
    <lineage>
        <taxon>Eukaryota</taxon>
        <taxon>Metazoa</taxon>
        <taxon>Spiralia</taxon>
        <taxon>Lophotrochozoa</taxon>
        <taxon>Platyhelminthes</taxon>
        <taxon>Trematoda</taxon>
        <taxon>Digenea</taxon>
        <taxon>Plagiorchiida</taxon>
        <taxon>Troglotremata</taxon>
        <taxon>Troglotrematidae</taxon>
        <taxon>Paragonimus</taxon>
    </lineage>
</organism>